<dbReference type="Proteomes" id="UP001233999">
    <property type="component" value="Unassembled WGS sequence"/>
</dbReference>
<feature type="compositionally biased region" description="Basic residues" evidence="1">
    <location>
        <begin position="11"/>
        <end position="20"/>
    </location>
</feature>
<reference evidence="2" key="2">
    <citation type="submission" date="2023-05" db="EMBL/GenBank/DDBJ databases">
        <authorList>
            <person name="Fouks B."/>
        </authorList>
    </citation>
    <scope>NUCLEOTIDE SEQUENCE</scope>
    <source>
        <strain evidence="2">Stay&amp;Tobe</strain>
        <tissue evidence="2">Testes</tissue>
    </source>
</reference>
<feature type="region of interest" description="Disordered" evidence="1">
    <location>
        <begin position="239"/>
        <end position="279"/>
    </location>
</feature>
<feature type="compositionally biased region" description="Polar residues" evidence="1">
    <location>
        <begin position="331"/>
        <end position="352"/>
    </location>
</feature>
<gene>
    <name evidence="2" type="ORF">L9F63_012006</name>
</gene>
<feature type="compositionally biased region" description="Basic and acidic residues" evidence="1">
    <location>
        <begin position="254"/>
        <end position="268"/>
    </location>
</feature>
<feature type="compositionally biased region" description="Acidic residues" evidence="1">
    <location>
        <begin position="269"/>
        <end position="279"/>
    </location>
</feature>
<feature type="region of interest" description="Disordered" evidence="1">
    <location>
        <begin position="322"/>
        <end position="378"/>
    </location>
</feature>
<feature type="compositionally biased region" description="Basic residues" evidence="1">
    <location>
        <begin position="63"/>
        <end position="77"/>
    </location>
</feature>
<feature type="non-terminal residue" evidence="2">
    <location>
        <position position="1060"/>
    </location>
</feature>
<feature type="region of interest" description="Disordered" evidence="1">
    <location>
        <begin position="1027"/>
        <end position="1060"/>
    </location>
</feature>
<comment type="caution">
    <text evidence="2">The sequence shown here is derived from an EMBL/GenBank/DDBJ whole genome shotgun (WGS) entry which is preliminary data.</text>
</comment>
<evidence type="ECO:0000313" key="3">
    <source>
        <dbReference type="Proteomes" id="UP001233999"/>
    </source>
</evidence>
<feature type="region of interest" description="Disordered" evidence="1">
    <location>
        <begin position="679"/>
        <end position="712"/>
    </location>
</feature>
<feature type="compositionally biased region" description="Low complexity" evidence="1">
    <location>
        <begin position="239"/>
        <end position="252"/>
    </location>
</feature>
<accession>A0AAD8ADE3</accession>
<reference evidence="2" key="1">
    <citation type="journal article" date="2023" name="IScience">
        <title>Live-bearing cockroach genome reveals convergent evolutionary mechanisms linked to viviparity in insects and beyond.</title>
        <authorList>
            <person name="Fouks B."/>
            <person name="Harrison M.C."/>
            <person name="Mikhailova A.A."/>
            <person name="Marchal E."/>
            <person name="English S."/>
            <person name="Carruthers M."/>
            <person name="Jennings E.C."/>
            <person name="Chiamaka E.L."/>
            <person name="Frigard R.A."/>
            <person name="Pippel M."/>
            <person name="Attardo G.M."/>
            <person name="Benoit J.B."/>
            <person name="Bornberg-Bauer E."/>
            <person name="Tobe S.S."/>
        </authorList>
    </citation>
    <scope>NUCLEOTIDE SEQUENCE</scope>
    <source>
        <strain evidence="2">Stay&amp;Tobe</strain>
    </source>
</reference>
<dbReference type="AlphaFoldDB" id="A0AAD8ADE3"/>
<keyword evidence="3" id="KW-1185">Reference proteome</keyword>
<feature type="region of interest" description="Disordered" evidence="1">
    <location>
        <begin position="1"/>
        <end position="77"/>
    </location>
</feature>
<feature type="compositionally biased region" description="Basic and acidic residues" evidence="1">
    <location>
        <begin position="1"/>
        <end position="10"/>
    </location>
</feature>
<dbReference type="EMBL" id="JASPKZ010001952">
    <property type="protein sequence ID" value="KAJ9596976.1"/>
    <property type="molecule type" value="Genomic_DNA"/>
</dbReference>
<organism evidence="2 3">
    <name type="scientific">Diploptera punctata</name>
    <name type="common">Pacific beetle cockroach</name>
    <dbReference type="NCBI Taxonomy" id="6984"/>
    <lineage>
        <taxon>Eukaryota</taxon>
        <taxon>Metazoa</taxon>
        <taxon>Ecdysozoa</taxon>
        <taxon>Arthropoda</taxon>
        <taxon>Hexapoda</taxon>
        <taxon>Insecta</taxon>
        <taxon>Pterygota</taxon>
        <taxon>Neoptera</taxon>
        <taxon>Polyneoptera</taxon>
        <taxon>Dictyoptera</taxon>
        <taxon>Blattodea</taxon>
        <taxon>Blaberoidea</taxon>
        <taxon>Blaberidae</taxon>
        <taxon>Diplopterinae</taxon>
        <taxon>Diploptera</taxon>
    </lineage>
</organism>
<evidence type="ECO:0000313" key="2">
    <source>
        <dbReference type="EMBL" id="KAJ9596976.1"/>
    </source>
</evidence>
<name>A0AAD8ADE3_DIPPU</name>
<protein>
    <submittedName>
        <fullName evidence="2">Uncharacterized protein</fullName>
    </submittedName>
</protein>
<proteinExistence type="predicted"/>
<feature type="compositionally biased region" description="Low complexity" evidence="1">
    <location>
        <begin position="30"/>
        <end position="40"/>
    </location>
</feature>
<feature type="compositionally biased region" description="Basic and acidic residues" evidence="1">
    <location>
        <begin position="47"/>
        <end position="62"/>
    </location>
</feature>
<feature type="compositionally biased region" description="Polar residues" evidence="1">
    <location>
        <begin position="1051"/>
        <end position="1060"/>
    </location>
</feature>
<evidence type="ECO:0000256" key="1">
    <source>
        <dbReference type="SAM" id="MobiDB-lite"/>
    </source>
</evidence>
<sequence>MRFRNEVREKRVCRRKHHHSVNYSPDPKKIISSSSTSEIASNKRHAPIQEEDKSRTKCDKGSHSKRRTFCPKRKHRHVRKKAVKKVIPKDVEKRNEAIRTIDEADSQNNSLLKKIKTMLSINTSPKVGEDVQTSENSHQKDTITLLNVDNKDDNKTVDTNLQVLAGVRNTDENDSEIEILPIEGKAQPLLITIDDSDNELQTVSDVTQKSETLEKNETFENPEVLESNAEAIQVVQNSENLESNSNSSQNLETLKPKDVESSKDKSNSDDDEKEKEEEDLIQLRQLALQSNRRNKELPKPTVDEEMQLRLAALKSAVIKKCERRKQRGVKTGSSKNDVMESSSPLSLDCSDTNSDNEKSNGNKNSKANNILPSISEPDEITTLVDMELSHTDDEREADTGIPLENIPLPENGTVHVNPNKYNIENSVNCEKQLENVKEMENTKEEQTIQWDPSVVPYKNTEEIDFTADNYLLPEMYNANVALPYTDSAQTVPTPFVHQQLFQESYPNKNEFTSVTFNSDAIPMPCGQSNFTSFEIPPSNPDHNGIIPVTSSEHFGASTEIQNIKNNYMMTNSLDSFSVSATTIIQQQFHTNSEWDSAVERSDEYSGEENIEQVMMPQDPAMAGDGNISSFQTEVQISKDKVNFSNPDLNISLNSPVHSIQERTFLQENKDMPKNDDTFIQNSESYKNPSHVHSELPNPTDERTSDITQDTEEDDEEVLRANLLKAMSKVSDKNSKSGDNLQNNKVINQQNLTTINKVQNVDAPLSSDISNAPLPVSANRNVKLHKEINSNQHDHPIKIQPKLMSEMTVNNPGTSNFKRKQISPKVPNTEKVLKFSKFPQKFASKSSQHYEKPQATASSTKYWEKKKQTLIKINENAKEVKLVRSNKVQNIQQTVQCKPVGSVSFGNVKNKSTTLQVTVPTSNVSNDNCKRKVAESDGSSRGAQPLHRFVINLGEDSDSGEDNENTIPPKRRCIMDTNSLTVSTRVNSPMQCNDSSPAAKNEVPTTDVNVMDDFEKSVDVFLKQARMSQEAKMKPDQNKSFVNKNTADKSTRTYVSSITPQ</sequence>